<evidence type="ECO:0000313" key="5">
    <source>
        <dbReference type="Proteomes" id="UP000254040"/>
    </source>
</evidence>
<gene>
    <name evidence="2" type="ORF">Lmor_2346</name>
    <name evidence="3" type="ORF">NCTC12239_01435</name>
</gene>
<dbReference type="EMBL" id="LNYN01000029">
    <property type="protein sequence ID" value="KTD32408.1"/>
    <property type="molecule type" value="Genomic_DNA"/>
</dbReference>
<dbReference type="EMBL" id="UGOG01000001">
    <property type="protein sequence ID" value="STX62503.1"/>
    <property type="molecule type" value="Genomic_DNA"/>
</dbReference>
<organism evidence="3 5">
    <name type="scientific">Legionella moravica</name>
    <dbReference type="NCBI Taxonomy" id="39962"/>
    <lineage>
        <taxon>Bacteria</taxon>
        <taxon>Pseudomonadati</taxon>
        <taxon>Pseudomonadota</taxon>
        <taxon>Gammaproteobacteria</taxon>
        <taxon>Legionellales</taxon>
        <taxon>Legionellaceae</taxon>
        <taxon>Legionella</taxon>
    </lineage>
</organism>
<dbReference type="RefSeq" id="WP_028382991.1">
    <property type="nucleotide sequence ID" value="NZ_CAAAJG010000003.1"/>
</dbReference>
<dbReference type="NCBIfam" id="NF037977">
    <property type="entry name" value="Lpg0189_fam"/>
    <property type="match status" value="1"/>
</dbReference>
<keyword evidence="4" id="KW-1185">Reference proteome</keyword>
<evidence type="ECO:0000313" key="2">
    <source>
        <dbReference type="EMBL" id="KTD32408.1"/>
    </source>
</evidence>
<evidence type="ECO:0000313" key="4">
    <source>
        <dbReference type="Proteomes" id="UP000054985"/>
    </source>
</evidence>
<dbReference type="Pfam" id="PF24274">
    <property type="entry name" value="NttE"/>
    <property type="match status" value="1"/>
</dbReference>
<reference evidence="2 4" key="1">
    <citation type="submission" date="2015-11" db="EMBL/GenBank/DDBJ databases">
        <title>Genomic analysis of 38 Legionella species identifies large and diverse effector repertoires.</title>
        <authorList>
            <person name="Burstein D."/>
            <person name="Amaro F."/>
            <person name="Zusman T."/>
            <person name="Lifshitz Z."/>
            <person name="Cohen O."/>
            <person name="Gilbert J.A."/>
            <person name="Pupko T."/>
            <person name="Shuman H.A."/>
            <person name="Segal G."/>
        </authorList>
    </citation>
    <scope>NUCLEOTIDE SEQUENCE [LARGE SCALE GENOMIC DNA]</scope>
    <source>
        <strain evidence="2 4">ATCC 43877</strain>
    </source>
</reference>
<accession>A0A378JV13</accession>
<protein>
    <submittedName>
        <fullName evidence="3">Uncharacterized protein</fullName>
    </submittedName>
</protein>
<proteinExistence type="predicted"/>
<dbReference type="InterPro" id="IPR056213">
    <property type="entry name" value="NttE-like"/>
</dbReference>
<reference evidence="3 5" key="2">
    <citation type="submission" date="2018-06" db="EMBL/GenBank/DDBJ databases">
        <authorList>
            <consortium name="Pathogen Informatics"/>
            <person name="Doyle S."/>
        </authorList>
    </citation>
    <scope>NUCLEOTIDE SEQUENCE [LARGE SCALE GENOMIC DNA]</scope>
    <source>
        <strain evidence="3 5">NCTC12239</strain>
    </source>
</reference>
<sequence>MKLFHSVLLLGAVMPLFAQNMDSVPNRQIAVVKGTHSITRHYTHSEQSLSGERTINYPTQVVRITGAIETPNTTCEDVFREIEHLYIDYLSDSRMYYLNSYTFCRFDPKTELANQFIISSYFDPANDKAVSELTEWLETMKGAEIYGYPFTVESAKELIVSLKISSGFKEGISDPNLLVYRTDTSNLLFANNYQMKKELIDDIRQRFYSYEPKIILSFLEHWFFPGLGGIYQHVLASSNYVLLEPHRIFVMKQEPQLFTPMFNIDFAHQCFESKTKFCL</sequence>
<dbReference type="Proteomes" id="UP000254040">
    <property type="component" value="Unassembled WGS sequence"/>
</dbReference>
<dbReference type="Proteomes" id="UP000054985">
    <property type="component" value="Unassembled WGS sequence"/>
</dbReference>
<evidence type="ECO:0000256" key="1">
    <source>
        <dbReference type="SAM" id="SignalP"/>
    </source>
</evidence>
<dbReference type="CDD" id="cd21108">
    <property type="entry name" value="Lpg0189-like"/>
    <property type="match status" value="1"/>
</dbReference>
<evidence type="ECO:0000313" key="3">
    <source>
        <dbReference type="EMBL" id="STX62503.1"/>
    </source>
</evidence>
<keyword evidence="1" id="KW-0732">Signal</keyword>
<feature type="signal peptide" evidence="1">
    <location>
        <begin position="1"/>
        <end position="18"/>
    </location>
</feature>
<dbReference type="STRING" id="39962.Lmor_2346"/>
<dbReference type="AlphaFoldDB" id="A0A378JV13"/>
<dbReference type="OrthoDB" id="5650479at2"/>
<feature type="chain" id="PRO_5016597941" evidence="1">
    <location>
        <begin position="19"/>
        <end position="279"/>
    </location>
</feature>
<name>A0A378JV13_9GAMM</name>